<keyword evidence="3" id="KW-0479">Metal-binding</keyword>
<dbReference type="AlphaFoldDB" id="K5VI89"/>
<dbReference type="PANTHER" id="PTHR46206">
    <property type="entry name" value="CYTOCHROME P450"/>
    <property type="match status" value="1"/>
</dbReference>
<dbReference type="KEGG" id="pco:PHACADRAFT_262884"/>
<evidence type="ECO:0000256" key="4">
    <source>
        <dbReference type="ARBA" id="ARBA00023002"/>
    </source>
</evidence>
<dbReference type="InterPro" id="IPR001128">
    <property type="entry name" value="Cyt_P450"/>
</dbReference>
<evidence type="ECO:0000256" key="3">
    <source>
        <dbReference type="ARBA" id="ARBA00022723"/>
    </source>
</evidence>
<dbReference type="OrthoDB" id="3248974at2759"/>
<dbReference type="RefSeq" id="XP_007400142.1">
    <property type="nucleotide sequence ID" value="XM_007400080.1"/>
</dbReference>
<evidence type="ECO:0000313" key="7">
    <source>
        <dbReference type="EMBL" id="EKM50978.1"/>
    </source>
</evidence>
<evidence type="ECO:0000313" key="8">
    <source>
        <dbReference type="Proteomes" id="UP000008370"/>
    </source>
</evidence>
<dbReference type="Pfam" id="PF00067">
    <property type="entry name" value="p450"/>
    <property type="match status" value="1"/>
</dbReference>
<name>K5VI89_PHACS</name>
<dbReference type="GO" id="GO:0005506">
    <property type="term" value="F:iron ion binding"/>
    <property type="evidence" value="ECO:0007669"/>
    <property type="project" value="InterPro"/>
</dbReference>
<dbReference type="Gene3D" id="1.10.630.10">
    <property type="entry name" value="Cytochrome P450"/>
    <property type="match status" value="1"/>
</dbReference>
<keyword evidence="6" id="KW-0503">Monooxygenase</keyword>
<dbReference type="PANTHER" id="PTHR46206:SF2">
    <property type="entry name" value="CYTOCHROME P450 MONOOXYGENASE AUSG-RELATED"/>
    <property type="match status" value="1"/>
</dbReference>
<dbReference type="SUPFAM" id="SSF48264">
    <property type="entry name" value="Cytochrome P450"/>
    <property type="match status" value="1"/>
</dbReference>
<dbReference type="EMBL" id="JH930477">
    <property type="protein sequence ID" value="EKM50978.1"/>
    <property type="molecule type" value="Genomic_DNA"/>
</dbReference>
<keyword evidence="5" id="KW-0408">Iron</keyword>
<comment type="similarity">
    <text evidence="2">Belongs to the cytochrome P450 family.</text>
</comment>
<dbReference type="STRING" id="650164.K5VI89"/>
<protein>
    <submittedName>
        <fullName evidence="7">Uncharacterized protein</fullName>
    </submittedName>
</protein>
<dbReference type="HOGENOM" id="CLU_2671853_0_0_1"/>
<keyword evidence="4" id="KW-0560">Oxidoreductase</keyword>
<dbReference type="Proteomes" id="UP000008370">
    <property type="component" value="Unassembled WGS sequence"/>
</dbReference>
<evidence type="ECO:0000256" key="6">
    <source>
        <dbReference type="ARBA" id="ARBA00023033"/>
    </source>
</evidence>
<gene>
    <name evidence="7" type="ORF">PHACADRAFT_262884</name>
</gene>
<accession>K5VI89</accession>
<dbReference type="GeneID" id="18918410"/>
<proteinExistence type="inferred from homology"/>
<keyword evidence="8" id="KW-1185">Reference proteome</keyword>
<reference evidence="7 8" key="1">
    <citation type="journal article" date="2012" name="BMC Genomics">
        <title>Comparative genomics of the white-rot fungi, Phanerochaete carnosa and P. chrysosporium, to elucidate the genetic basis of the distinct wood types they colonize.</title>
        <authorList>
            <person name="Suzuki H."/>
            <person name="MacDonald J."/>
            <person name="Syed K."/>
            <person name="Salamov A."/>
            <person name="Hori C."/>
            <person name="Aerts A."/>
            <person name="Henrissat B."/>
            <person name="Wiebenga A."/>
            <person name="vanKuyk P.A."/>
            <person name="Barry K."/>
            <person name="Lindquist E."/>
            <person name="LaButti K."/>
            <person name="Lapidus A."/>
            <person name="Lucas S."/>
            <person name="Coutinho P."/>
            <person name="Gong Y."/>
            <person name="Samejima M."/>
            <person name="Mahadevan R."/>
            <person name="Abou-Zaid M."/>
            <person name="de Vries R.P."/>
            <person name="Igarashi K."/>
            <person name="Yadav J.S."/>
            <person name="Grigoriev I.V."/>
            <person name="Master E.R."/>
        </authorList>
    </citation>
    <scope>NUCLEOTIDE SEQUENCE [LARGE SCALE GENOMIC DNA]</scope>
    <source>
        <strain evidence="7 8">HHB-10118-sp</strain>
    </source>
</reference>
<comment type="cofactor">
    <cofactor evidence="1">
        <name>heme</name>
        <dbReference type="ChEBI" id="CHEBI:30413"/>
    </cofactor>
</comment>
<dbReference type="GO" id="GO:0016705">
    <property type="term" value="F:oxidoreductase activity, acting on paired donors, with incorporation or reduction of molecular oxygen"/>
    <property type="evidence" value="ECO:0007669"/>
    <property type="project" value="InterPro"/>
</dbReference>
<evidence type="ECO:0000256" key="1">
    <source>
        <dbReference type="ARBA" id="ARBA00001971"/>
    </source>
</evidence>
<evidence type="ECO:0000256" key="5">
    <source>
        <dbReference type="ARBA" id="ARBA00023004"/>
    </source>
</evidence>
<evidence type="ECO:0000256" key="2">
    <source>
        <dbReference type="ARBA" id="ARBA00010617"/>
    </source>
</evidence>
<organism evidence="7 8">
    <name type="scientific">Phanerochaete carnosa (strain HHB-10118-sp)</name>
    <name type="common">White-rot fungus</name>
    <name type="synonym">Peniophora carnosa</name>
    <dbReference type="NCBI Taxonomy" id="650164"/>
    <lineage>
        <taxon>Eukaryota</taxon>
        <taxon>Fungi</taxon>
        <taxon>Dikarya</taxon>
        <taxon>Basidiomycota</taxon>
        <taxon>Agaricomycotina</taxon>
        <taxon>Agaricomycetes</taxon>
        <taxon>Polyporales</taxon>
        <taxon>Phanerochaetaceae</taxon>
        <taxon>Phanerochaete</taxon>
    </lineage>
</organism>
<dbReference type="InParanoid" id="K5VI89"/>
<dbReference type="InterPro" id="IPR036396">
    <property type="entry name" value="Cyt_P450_sf"/>
</dbReference>
<dbReference type="GO" id="GO:0020037">
    <property type="term" value="F:heme binding"/>
    <property type="evidence" value="ECO:0007669"/>
    <property type="project" value="InterPro"/>
</dbReference>
<dbReference type="GO" id="GO:0004497">
    <property type="term" value="F:monooxygenase activity"/>
    <property type="evidence" value="ECO:0007669"/>
    <property type="project" value="UniProtKB-KW"/>
</dbReference>
<sequence length="75" mass="8645">MNNYTFSDGTFTPKGSHVSTSRMVTHVGRENYDEASVFNPWRFSDMRNETGEGTKHQMVNINMQYLPFGIGKHAW</sequence>